<dbReference type="Pfam" id="PF01925">
    <property type="entry name" value="TauE"/>
    <property type="match status" value="1"/>
</dbReference>
<evidence type="ECO:0000256" key="2">
    <source>
        <dbReference type="ARBA" id="ARBA00022692"/>
    </source>
</evidence>
<evidence type="ECO:0008006" key="7">
    <source>
        <dbReference type="Google" id="ProtNLM"/>
    </source>
</evidence>
<evidence type="ECO:0000256" key="3">
    <source>
        <dbReference type="ARBA" id="ARBA00022989"/>
    </source>
</evidence>
<dbReference type="AlphaFoldDB" id="A0A0W8G5J4"/>
<reference evidence="6" key="1">
    <citation type="journal article" date="2015" name="Proc. Natl. Acad. Sci. U.S.A.">
        <title>Networks of energetic and metabolic interactions define dynamics in microbial communities.</title>
        <authorList>
            <person name="Embree M."/>
            <person name="Liu J.K."/>
            <person name="Al-Bassam M.M."/>
            <person name="Zengler K."/>
        </authorList>
    </citation>
    <scope>NUCLEOTIDE SEQUENCE</scope>
</reference>
<evidence type="ECO:0000313" key="6">
    <source>
        <dbReference type="EMBL" id="KUG28416.1"/>
    </source>
</evidence>
<comment type="subcellular location">
    <subcellularLocation>
        <location evidence="1">Membrane</location>
        <topology evidence="1">Multi-pass membrane protein</topology>
    </subcellularLocation>
</comment>
<proteinExistence type="predicted"/>
<dbReference type="GO" id="GO:0016020">
    <property type="term" value="C:membrane"/>
    <property type="evidence" value="ECO:0007669"/>
    <property type="project" value="UniProtKB-SubCell"/>
</dbReference>
<dbReference type="EMBL" id="LNQE01000221">
    <property type="protein sequence ID" value="KUG28416.1"/>
    <property type="molecule type" value="Genomic_DNA"/>
</dbReference>
<feature type="transmembrane region" description="Helical" evidence="5">
    <location>
        <begin position="106"/>
        <end position="126"/>
    </location>
</feature>
<comment type="caution">
    <text evidence="6">The sequence shown here is derived from an EMBL/GenBank/DDBJ whole genome shotgun (WGS) entry which is preliminary data.</text>
</comment>
<dbReference type="PANTHER" id="PTHR43483">
    <property type="entry name" value="MEMBRANE TRANSPORTER PROTEIN HI_0806-RELATED"/>
    <property type="match status" value="1"/>
</dbReference>
<keyword evidence="4 5" id="KW-0472">Membrane</keyword>
<evidence type="ECO:0000256" key="4">
    <source>
        <dbReference type="ARBA" id="ARBA00023136"/>
    </source>
</evidence>
<sequence length="267" mass="27673">MFSWVLYPLFGAVAGVIAGLLGVGGGIVVVPVLVFLFTAQGFPPEFVMKMALGTSLASIMFTSISSFRAHHRRGAVHWDIVKAITPGILIGTFGGTYLAAALSGTFLTAFFACFLYYVAIQMLLNFKPKPSRTIPGTAGMAGVGGFIGVISSLVGIGGGTLSVPFMTWCNLPMHHAIGTSAAIGFPIAVAGTVGYVVNGWSVAGLPSPSIGYISIPALIGIAVFSMLTAPFGAKLAHKLPVPVLKKIFAVFLIGTATKMIWGVIFSS</sequence>
<feature type="transmembrane region" description="Helical" evidence="5">
    <location>
        <begin position="12"/>
        <end position="38"/>
    </location>
</feature>
<name>A0A0W8G5J4_9ZZZZ</name>
<feature type="transmembrane region" description="Helical" evidence="5">
    <location>
        <begin position="50"/>
        <end position="68"/>
    </location>
</feature>
<dbReference type="InterPro" id="IPR002781">
    <property type="entry name" value="TM_pro_TauE-like"/>
</dbReference>
<dbReference type="PANTHER" id="PTHR43483:SF3">
    <property type="entry name" value="MEMBRANE TRANSPORTER PROTEIN HI_0806-RELATED"/>
    <property type="match status" value="1"/>
</dbReference>
<evidence type="ECO:0000256" key="1">
    <source>
        <dbReference type="ARBA" id="ARBA00004141"/>
    </source>
</evidence>
<feature type="transmembrane region" description="Helical" evidence="5">
    <location>
        <begin position="176"/>
        <end position="197"/>
    </location>
</feature>
<keyword evidence="2 5" id="KW-0812">Transmembrane</keyword>
<feature type="transmembrane region" description="Helical" evidence="5">
    <location>
        <begin position="247"/>
        <end position="265"/>
    </location>
</feature>
<evidence type="ECO:0000256" key="5">
    <source>
        <dbReference type="SAM" id="Phobius"/>
    </source>
</evidence>
<organism evidence="6">
    <name type="scientific">hydrocarbon metagenome</name>
    <dbReference type="NCBI Taxonomy" id="938273"/>
    <lineage>
        <taxon>unclassified sequences</taxon>
        <taxon>metagenomes</taxon>
        <taxon>ecological metagenomes</taxon>
    </lineage>
</organism>
<gene>
    <name evidence="6" type="ORF">ASZ90_001716</name>
</gene>
<accession>A0A0W8G5J4</accession>
<feature type="transmembrane region" description="Helical" evidence="5">
    <location>
        <begin position="80"/>
        <end position="100"/>
    </location>
</feature>
<keyword evidence="3 5" id="KW-1133">Transmembrane helix</keyword>
<protein>
    <recommendedName>
        <fullName evidence="7">Membrane transporter protein</fullName>
    </recommendedName>
</protein>
<feature type="transmembrane region" description="Helical" evidence="5">
    <location>
        <begin position="138"/>
        <end position="156"/>
    </location>
</feature>
<feature type="transmembrane region" description="Helical" evidence="5">
    <location>
        <begin position="209"/>
        <end position="227"/>
    </location>
</feature>